<dbReference type="PANTHER" id="PTHR21435:SF1">
    <property type="entry name" value="MITOCHONDRIAL IMPORT INNER MEMBRANE TRANSLOCASE SUBUNIT TIM29"/>
    <property type="match status" value="1"/>
</dbReference>
<evidence type="ECO:0000313" key="2">
    <source>
        <dbReference type="RefSeq" id="XP_054858658.1"/>
    </source>
</evidence>
<organism evidence="1 2">
    <name type="scientific">Eublepharis macularius</name>
    <name type="common">Leopard gecko</name>
    <name type="synonym">Cyrtodactylus macularius</name>
    <dbReference type="NCBI Taxonomy" id="481883"/>
    <lineage>
        <taxon>Eukaryota</taxon>
        <taxon>Metazoa</taxon>
        <taxon>Chordata</taxon>
        <taxon>Craniata</taxon>
        <taxon>Vertebrata</taxon>
        <taxon>Euteleostomi</taxon>
        <taxon>Lepidosauria</taxon>
        <taxon>Squamata</taxon>
        <taxon>Bifurcata</taxon>
        <taxon>Gekkota</taxon>
        <taxon>Eublepharidae</taxon>
        <taxon>Eublepharinae</taxon>
        <taxon>Eublepharis</taxon>
    </lineage>
</organism>
<dbReference type="GO" id="GO:0045039">
    <property type="term" value="P:protein insertion into mitochondrial inner membrane"/>
    <property type="evidence" value="ECO:0007669"/>
    <property type="project" value="TreeGrafter"/>
</dbReference>
<dbReference type="InterPro" id="IPR019322">
    <property type="entry name" value="TIMM29"/>
</dbReference>
<evidence type="ECO:0000313" key="1">
    <source>
        <dbReference type="Proteomes" id="UP001190640"/>
    </source>
</evidence>
<reference evidence="2" key="1">
    <citation type="submission" date="2025-08" db="UniProtKB">
        <authorList>
            <consortium name="RefSeq"/>
        </authorList>
    </citation>
    <scope>IDENTIFICATION</scope>
    <source>
        <tissue evidence="2">Blood</tissue>
    </source>
</reference>
<gene>
    <name evidence="2" type="primary">TIMM29</name>
</gene>
<dbReference type="RefSeq" id="XP_054858658.1">
    <property type="nucleotide sequence ID" value="XM_055002683.1"/>
</dbReference>
<dbReference type="KEGG" id="emc:129345498"/>
<protein>
    <submittedName>
        <fullName evidence="2">Mitochondrial import inner membrane translocase subunit Tim29</fullName>
    </submittedName>
</protein>
<dbReference type="PANTHER" id="PTHR21435">
    <property type="entry name" value="MITOCHONDRIAL IMPORT INNER MEMBRANE TRANSLOCASE SUBUNIT TIM29"/>
    <property type="match status" value="1"/>
</dbReference>
<sequence>MAASAPPESPAGAAAAGKRPLWERLRQGRLACWWRSLLRDYAEACLEAAREARRRPGRAALYAGLAAGLAGCARRSPGEASFEAALLEASGRLLLLSPQTRSGAAEAHVRRLLGLRAEGRLRVRGLLFAALVYEAPCDAEAALYRARCRHLAPAWAELPGRLLDVGFWGRWWGLRARMRDCDVNAEEFRALPPRLRNVDFHHLHSARNERLFEQKYRPVELGPEHLGPEEGRP</sequence>
<dbReference type="CTD" id="90580"/>
<dbReference type="AlphaFoldDB" id="A0AA97KL82"/>
<dbReference type="Proteomes" id="UP001190640">
    <property type="component" value="Chromosome 18"/>
</dbReference>
<name>A0AA97KL82_EUBMA</name>
<proteinExistence type="predicted"/>
<accession>A0AA97KL82</accession>
<keyword evidence="1" id="KW-1185">Reference proteome</keyword>
<dbReference type="Pfam" id="PF10171">
    <property type="entry name" value="Tim29"/>
    <property type="match status" value="1"/>
</dbReference>
<dbReference type="GeneID" id="129345498"/>
<dbReference type="GO" id="GO:0042721">
    <property type="term" value="C:TIM22 mitochondrial import inner membrane insertion complex"/>
    <property type="evidence" value="ECO:0007669"/>
    <property type="project" value="InterPro"/>
</dbReference>